<dbReference type="InterPro" id="IPR000595">
    <property type="entry name" value="cNMP-bd_dom"/>
</dbReference>
<sequence>MKSKANFNPYIDKIDLNFWRELCVKEGKLCHYKKGEYFLHRRETPKYFGFITSGAFKYTIIDTDGNEHITGLALCDTLAGDFYSSIRKESSLVALQAITDSDVWVCSTNLFRQILKENIELRCVMAEELFRQTHDRYLNLYRQSPKERYWELIRRCPNILQDITLKELASYLQITPTYLSRIRKEITFGKE</sequence>
<dbReference type="Proteomes" id="UP000460317">
    <property type="component" value="Unassembled WGS sequence"/>
</dbReference>
<comment type="caution">
    <text evidence="2">The sequence shown here is derived from an EMBL/GenBank/DDBJ whole genome shotgun (WGS) entry which is preliminary data.</text>
</comment>
<protein>
    <submittedName>
        <fullName evidence="2">Crp/Fnr family transcriptional regulator</fullName>
    </submittedName>
</protein>
<feature type="domain" description="Cyclic nucleotide-binding" evidence="1">
    <location>
        <begin position="31"/>
        <end position="132"/>
    </location>
</feature>
<evidence type="ECO:0000313" key="3">
    <source>
        <dbReference type="Proteomes" id="UP000460317"/>
    </source>
</evidence>
<dbReference type="EMBL" id="WCSB01000026">
    <property type="protein sequence ID" value="KAB4448830.1"/>
    <property type="molecule type" value="Genomic_DNA"/>
</dbReference>
<reference evidence="2 3" key="1">
    <citation type="journal article" date="2019" name="Nat. Med.">
        <title>A library of human gut bacterial isolates paired with longitudinal multiomics data enables mechanistic microbiome research.</title>
        <authorList>
            <person name="Poyet M."/>
            <person name="Groussin M."/>
            <person name="Gibbons S.M."/>
            <person name="Avila-Pacheco J."/>
            <person name="Jiang X."/>
            <person name="Kearney S.M."/>
            <person name="Perrotta A.R."/>
            <person name="Berdy B."/>
            <person name="Zhao S."/>
            <person name="Lieberman T.D."/>
            <person name="Swanson P.K."/>
            <person name="Smith M."/>
            <person name="Roesemann S."/>
            <person name="Alexander J.E."/>
            <person name="Rich S.A."/>
            <person name="Livny J."/>
            <person name="Vlamakis H."/>
            <person name="Clish C."/>
            <person name="Bullock K."/>
            <person name="Deik A."/>
            <person name="Scott J."/>
            <person name="Pierce K.A."/>
            <person name="Xavier R.J."/>
            <person name="Alm E.J."/>
        </authorList>
    </citation>
    <scope>NUCLEOTIDE SEQUENCE [LARGE SCALE GENOMIC DNA]</scope>
    <source>
        <strain evidence="2 3">BIOML-A165</strain>
    </source>
</reference>
<evidence type="ECO:0000259" key="1">
    <source>
        <dbReference type="PROSITE" id="PS50042"/>
    </source>
</evidence>
<gene>
    <name evidence="2" type="ORF">GAN93_21125</name>
</gene>
<name>A0A7J5JCL5_BACT4</name>
<dbReference type="InterPro" id="IPR014710">
    <property type="entry name" value="RmlC-like_jellyroll"/>
</dbReference>
<dbReference type="Gene3D" id="2.60.120.10">
    <property type="entry name" value="Jelly Rolls"/>
    <property type="match status" value="1"/>
</dbReference>
<organism evidence="2 3">
    <name type="scientific">Bacteroides thetaiotaomicron</name>
    <dbReference type="NCBI Taxonomy" id="818"/>
    <lineage>
        <taxon>Bacteria</taxon>
        <taxon>Pseudomonadati</taxon>
        <taxon>Bacteroidota</taxon>
        <taxon>Bacteroidia</taxon>
        <taxon>Bacteroidales</taxon>
        <taxon>Bacteroidaceae</taxon>
        <taxon>Bacteroides</taxon>
    </lineage>
</organism>
<accession>A0A7J5JCL5</accession>
<evidence type="ECO:0000313" key="2">
    <source>
        <dbReference type="EMBL" id="KAB4448830.1"/>
    </source>
</evidence>
<dbReference type="CDD" id="cd00038">
    <property type="entry name" value="CAP_ED"/>
    <property type="match status" value="1"/>
</dbReference>
<dbReference type="InterPro" id="IPR018490">
    <property type="entry name" value="cNMP-bd_dom_sf"/>
</dbReference>
<dbReference type="AlphaFoldDB" id="A0A7J5JCL5"/>
<dbReference type="PROSITE" id="PS50042">
    <property type="entry name" value="CNMP_BINDING_3"/>
    <property type="match status" value="1"/>
</dbReference>
<proteinExistence type="predicted"/>
<dbReference type="Pfam" id="PF00027">
    <property type="entry name" value="cNMP_binding"/>
    <property type="match status" value="1"/>
</dbReference>
<dbReference type="RefSeq" id="WP_005867772.1">
    <property type="nucleotide sequence ID" value="NZ_JANUJF010000003.1"/>
</dbReference>
<dbReference type="SUPFAM" id="SSF51206">
    <property type="entry name" value="cAMP-binding domain-like"/>
    <property type="match status" value="1"/>
</dbReference>